<protein>
    <submittedName>
        <fullName evidence="1">Uncharacterized protein</fullName>
    </submittedName>
</protein>
<name>A0A8S5LN33_9CAUD</name>
<reference evidence="1" key="1">
    <citation type="journal article" date="2021" name="Proc. Natl. Acad. Sci. U.S.A.">
        <title>A Catalog of Tens of Thousands of Viruses from Human Metagenomes Reveals Hidden Associations with Chronic Diseases.</title>
        <authorList>
            <person name="Tisza M.J."/>
            <person name="Buck C.B."/>
        </authorList>
    </citation>
    <scope>NUCLEOTIDE SEQUENCE</scope>
    <source>
        <strain evidence="1">CtDuC3</strain>
    </source>
</reference>
<evidence type="ECO:0000313" key="1">
    <source>
        <dbReference type="EMBL" id="DAD71275.1"/>
    </source>
</evidence>
<dbReference type="EMBL" id="BK015879">
    <property type="protein sequence ID" value="DAD71275.1"/>
    <property type="molecule type" value="Genomic_DNA"/>
</dbReference>
<sequence>MVIATAAAPTAAAAVAAIGANLPRASFIFEELDWAVESTSSSPFSNPFNSAFACAVSAFMPIRKKPKSNNISPPYYVNCLRKAALSGSTCFNSQHFCRKSCPSWDSLSFRRVASERSVAKVRVSISIASEIDTPNFSYTIE</sequence>
<accession>A0A8S5LN33</accession>
<proteinExistence type="predicted"/>
<organism evidence="1">
    <name type="scientific">Siphoviridae sp. ctDuC3</name>
    <dbReference type="NCBI Taxonomy" id="2827563"/>
    <lineage>
        <taxon>Viruses</taxon>
        <taxon>Duplodnaviria</taxon>
        <taxon>Heunggongvirae</taxon>
        <taxon>Uroviricota</taxon>
        <taxon>Caudoviricetes</taxon>
    </lineage>
</organism>